<dbReference type="PROSITE" id="PS51272">
    <property type="entry name" value="SLH"/>
    <property type="match status" value="1"/>
</dbReference>
<dbReference type="RefSeq" id="WP_127724042.1">
    <property type="nucleotide sequence ID" value="NZ_RLIH01000004.1"/>
</dbReference>
<keyword evidence="5" id="KW-1185">Reference proteome</keyword>
<evidence type="ECO:0000256" key="1">
    <source>
        <dbReference type="SAM" id="Coils"/>
    </source>
</evidence>
<proteinExistence type="predicted"/>
<sequence length="870" mass="96785">MNKKLLSLVLALVMVLGTFTSAFAATTTTETTDEKLGENVETVEKIVGKDNKIQYIIDKKFVEGYENGDYGYDKEIKRSEITKLIVFANGNKELAEKLQGSMKLYNDVDTAYWANGVISVGTTVPSSANGLAMLNGYPDGSFKPEKNVTYAELAKMLVVLVKEDLTADMMREANAKWATQWMSWAAQLGILDDVTVANSDAPANRADAFTMLYNALYKMQEFKRVPANEKIGVLSKLSRSELTLNQDSEQKYTITDDTVFVNLYGKKEISNTIKVKDITNPDYYYGSLVRVMYNDKKEVTHILELGNPEEMALGRDIQSVGKNSRWKGVADSTVSTGFNDINTLKDNIDKVDKTLGYASIAFKSGNVDVKEIVFHNVKNNDGKLLDSYALKVNDDTKVYVANPANDQMKEVKDIYEALRLIGFKDNYEVVPNVYAGFDAKSSKTPAYNPEYSGNTETAKVVVFNVVSKEASATLYRVLESSSSLGSAIVENTDGEKFDKEHFTSVGQFPYNYGDKFDVIKVRNGINEAVTTVLDHSDTDEYPIVEVVKVDGQDIDVKGTGGRYARINISGADVFTKKLALKEGTIIQVKAEEKGNPKNEVSIVSIKPEGTGASTWDLAGNIDKHFVSSNDREVQSVGILDYGNIGGIKSITTKLTDDSLGNIDDYRNAEFKISDENYAKFFNATDANPIGLIPFLEEYEQEIRDAKLDNLTERTIHLQFAVNRNTDSNSDLYYTASKFEVKVNNKWVPLADAVKEIKSHFEDKNAVIALIEALPVEDEVEIADKADIEDAREAYDALKNKDGIDIDKLIKAEEELERQEVALEKVIAYEDLKAANAEQSELDQAQNKAKDLIELIKNETVKEAYSNRIDL</sequence>
<accession>A0A437S7K6</accession>
<evidence type="ECO:0000256" key="2">
    <source>
        <dbReference type="SAM" id="SignalP"/>
    </source>
</evidence>
<evidence type="ECO:0000313" key="4">
    <source>
        <dbReference type="EMBL" id="RVU55046.1"/>
    </source>
</evidence>
<dbReference type="Pfam" id="PF00395">
    <property type="entry name" value="SLH"/>
    <property type="match status" value="1"/>
</dbReference>
<dbReference type="OrthoDB" id="1704165at2"/>
<dbReference type="EMBL" id="RLIH01000004">
    <property type="protein sequence ID" value="RVU55046.1"/>
    <property type="molecule type" value="Genomic_DNA"/>
</dbReference>
<feature type="chain" id="PRO_5019279277" description="SLH domain-containing protein" evidence="2">
    <location>
        <begin position="25"/>
        <end position="870"/>
    </location>
</feature>
<organism evidence="4 5">
    <name type="scientific">Anaerosphaera multitolerans</name>
    <dbReference type="NCBI Taxonomy" id="2487351"/>
    <lineage>
        <taxon>Bacteria</taxon>
        <taxon>Bacillati</taxon>
        <taxon>Bacillota</taxon>
        <taxon>Tissierellia</taxon>
        <taxon>Tissierellales</taxon>
        <taxon>Peptoniphilaceae</taxon>
        <taxon>Anaerosphaera</taxon>
    </lineage>
</organism>
<dbReference type="AlphaFoldDB" id="A0A437S7K6"/>
<comment type="caution">
    <text evidence="4">The sequence shown here is derived from an EMBL/GenBank/DDBJ whole genome shotgun (WGS) entry which is preliminary data.</text>
</comment>
<reference evidence="4 5" key="1">
    <citation type="submission" date="2018-11" db="EMBL/GenBank/DDBJ databases">
        <title>Genome sequencing and assembly of Anaerosphaera sp. nov., GS7-6-2.</title>
        <authorList>
            <person name="Rettenmaier R."/>
            <person name="Liebl W."/>
            <person name="Zverlov V."/>
        </authorList>
    </citation>
    <scope>NUCLEOTIDE SEQUENCE [LARGE SCALE GENOMIC DNA]</scope>
    <source>
        <strain evidence="4 5">GS7-6-2</strain>
    </source>
</reference>
<feature type="domain" description="SLH" evidence="3">
    <location>
        <begin position="101"/>
        <end position="171"/>
    </location>
</feature>
<dbReference type="InterPro" id="IPR001119">
    <property type="entry name" value="SLH_dom"/>
</dbReference>
<name>A0A437S7K6_9FIRM</name>
<gene>
    <name evidence="4" type="ORF">EF514_03930</name>
</gene>
<feature type="signal peptide" evidence="2">
    <location>
        <begin position="1"/>
        <end position="24"/>
    </location>
</feature>
<evidence type="ECO:0000313" key="5">
    <source>
        <dbReference type="Proteomes" id="UP000288812"/>
    </source>
</evidence>
<protein>
    <recommendedName>
        <fullName evidence="3">SLH domain-containing protein</fullName>
    </recommendedName>
</protein>
<keyword evidence="1" id="KW-0175">Coiled coil</keyword>
<keyword evidence="2" id="KW-0732">Signal</keyword>
<feature type="coiled-coil region" evidence="1">
    <location>
        <begin position="805"/>
        <end position="861"/>
    </location>
</feature>
<dbReference type="Proteomes" id="UP000288812">
    <property type="component" value="Unassembled WGS sequence"/>
</dbReference>
<evidence type="ECO:0000259" key="3">
    <source>
        <dbReference type="PROSITE" id="PS51272"/>
    </source>
</evidence>